<proteinExistence type="inferred from homology"/>
<dbReference type="GO" id="GO:0005829">
    <property type="term" value="C:cytosol"/>
    <property type="evidence" value="ECO:0007669"/>
    <property type="project" value="TreeGrafter"/>
</dbReference>
<dbReference type="GO" id="GO:0046655">
    <property type="term" value="P:folic acid metabolic process"/>
    <property type="evidence" value="ECO:0007669"/>
    <property type="project" value="TreeGrafter"/>
</dbReference>
<organism evidence="9 10">
    <name type="scientific">Rhodococcus ruber</name>
    <dbReference type="NCBI Taxonomy" id="1830"/>
    <lineage>
        <taxon>Bacteria</taxon>
        <taxon>Bacillati</taxon>
        <taxon>Actinomycetota</taxon>
        <taxon>Actinomycetes</taxon>
        <taxon>Mycobacteriales</taxon>
        <taxon>Nocardiaceae</taxon>
        <taxon>Rhodococcus</taxon>
    </lineage>
</organism>
<dbReference type="GO" id="GO:0046452">
    <property type="term" value="P:dihydrofolate metabolic process"/>
    <property type="evidence" value="ECO:0007669"/>
    <property type="project" value="TreeGrafter"/>
</dbReference>
<dbReference type="CDD" id="cd00209">
    <property type="entry name" value="DHFR"/>
    <property type="match status" value="1"/>
</dbReference>
<evidence type="ECO:0000256" key="7">
    <source>
        <dbReference type="PIRNR" id="PIRNR000194"/>
    </source>
</evidence>
<keyword evidence="4 7" id="KW-0554">One-carbon metabolism</keyword>
<dbReference type="InterPro" id="IPR012259">
    <property type="entry name" value="DHFR"/>
</dbReference>
<comment type="catalytic activity">
    <reaction evidence="7">
        <text>(6S)-5,6,7,8-tetrahydrofolate + NADP(+) = 7,8-dihydrofolate + NADPH + H(+)</text>
        <dbReference type="Rhea" id="RHEA:15009"/>
        <dbReference type="ChEBI" id="CHEBI:15378"/>
        <dbReference type="ChEBI" id="CHEBI:57451"/>
        <dbReference type="ChEBI" id="CHEBI:57453"/>
        <dbReference type="ChEBI" id="CHEBI:57783"/>
        <dbReference type="ChEBI" id="CHEBI:58349"/>
        <dbReference type="EC" id="1.5.1.3"/>
    </reaction>
</comment>
<keyword evidence="6 7" id="KW-0560">Oxidoreductase</keyword>
<dbReference type="OrthoDB" id="9804315at2"/>
<dbReference type="PROSITE" id="PS51330">
    <property type="entry name" value="DHFR_2"/>
    <property type="match status" value="1"/>
</dbReference>
<comment type="pathway">
    <text evidence="1 7">Cofactor biosynthesis; tetrahydrofolate biosynthesis; 5,6,7,8-tetrahydrofolate from 7,8-dihydrofolate: step 1/1.</text>
</comment>
<gene>
    <name evidence="9" type="primary">folA</name>
    <name evidence="9" type="ORF">RHRU231_800120</name>
</gene>
<dbReference type="RefSeq" id="WP_010593052.1">
    <property type="nucleotide sequence ID" value="NZ_CP023714.1"/>
</dbReference>
<accession>A0A098BR45</accession>
<evidence type="ECO:0000256" key="2">
    <source>
        <dbReference type="ARBA" id="ARBA00009539"/>
    </source>
</evidence>
<dbReference type="Gene3D" id="3.40.430.10">
    <property type="entry name" value="Dihydrofolate Reductase, subunit A"/>
    <property type="match status" value="1"/>
</dbReference>
<evidence type="ECO:0000256" key="1">
    <source>
        <dbReference type="ARBA" id="ARBA00004903"/>
    </source>
</evidence>
<dbReference type="eggNOG" id="COG0262">
    <property type="taxonomic scope" value="Bacteria"/>
</dbReference>
<protein>
    <recommendedName>
        <fullName evidence="3 7">Dihydrofolate reductase</fullName>
        <ecNumber evidence="3 7">1.5.1.3</ecNumber>
    </recommendedName>
</protein>
<dbReference type="EMBL" id="CCSD01000095">
    <property type="protein sequence ID" value="CDZ91193.1"/>
    <property type="molecule type" value="Genomic_DNA"/>
</dbReference>
<dbReference type="GO" id="GO:0050661">
    <property type="term" value="F:NADP binding"/>
    <property type="evidence" value="ECO:0007669"/>
    <property type="project" value="InterPro"/>
</dbReference>
<evidence type="ECO:0000313" key="9">
    <source>
        <dbReference type="EMBL" id="CDZ91193.1"/>
    </source>
</evidence>
<evidence type="ECO:0000256" key="5">
    <source>
        <dbReference type="ARBA" id="ARBA00022857"/>
    </source>
</evidence>
<dbReference type="GO" id="GO:0046654">
    <property type="term" value="P:tetrahydrofolate biosynthetic process"/>
    <property type="evidence" value="ECO:0007669"/>
    <property type="project" value="UniProtKB-UniPathway"/>
</dbReference>
<evidence type="ECO:0000256" key="8">
    <source>
        <dbReference type="RuleBase" id="RU004474"/>
    </source>
</evidence>
<comment type="similarity">
    <text evidence="2 7 8">Belongs to the dihydrofolate reductase family.</text>
</comment>
<evidence type="ECO:0000313" key="10">
    <source>
        <dbReference type="Proteomes" id="UP000042997"/>
    </source>
</evidence>
<evidence type="ECO:0000256" key="3">
    <source>
        <dbReference type="ARBA" id="ARBA00012856"/>
    </source>
</evidence>
<dbReference type="GO" id="GO:0006730">
    <property type="term" value="P:one-carbon metabolic process"/>
    <property type="evidence" value="ECO:0007669"/>
    <property type="project" value="UniProtKB-KW"/>
</dbReference>
<dbReference type="GO" id="GO:0004146">
    <property type="term" value="F:dihydrofolate reductase activity"/>
    <property type="evidence" value="ECO:0007669"/>
    <property type="project" value="UniProtKB-EC"/>
</dbReference>
<dbReference type="PANTHER" id="PTHR48069:SF3">
    <property type="entry name" value="DIHYDROFOLATE REDUCTASE"/>
    <property type="match status" value="1"/>
</dbReference>
<evidence type="ECO:0000256" key="4">
    <source>
        <dbReference type="ARBA" id="ARBA00022563"/>
    </source>
</evidence>
<dbReference type="PRINTS" id="PR00070">
    <property type="entry name" value="DHFR"/>
</dbReference>
<dbReference type="InterPro" id="IPR017925">
    <property type="entry name" value="DHFR_CS"/>
</dbReference>
<name>A0A098BR45_9NOCA</name>
<dbReference type="Proteomes" id="UP000042997">
    <property type="component" value="Unassembled WGS sequence"/>
</dbReference>
<dbReference type="PANTHER" id="PTHR48069">
    <property type="entry name" value="DIHYDROFOLATE REDUCTASE"/>
    <property type="match status" value="1"/>
</dbReference>
<dbReference type="Pfam" id="PF00186">
    <property type="entry name" value="DHFR_1"/>
    <property type="match status" value="1"/>
</dbReference>
<dbReference type="UniPathway" id="UPA00077">
    <property type="reaction ID" value="UER00158"/>
</dbReference>
<dbReference type="PIRSF" id="PIRSF000194">
    <property type="entry name" value="DHFR"/>
    <property type="match status" value="1"/>
</dbReference>
<dbReference type="InterPro" id="IPR024072">
    <property type="entry name" value="DHFR-like_dom_sf"/>
</dbReference>
<reference evidence="9 10" key="1">
    <citation type="journal article" date="2014" name="Genome Announc.">
        <title>Draft Genome Sequence of Propane- and Butane-Oxidizing Actinobacterium Rhodococcus ruber IEGM 231.</title>
        <authorList>
            <person name="Ivshina I.B."/>
            <person name="Kuyukina M.S."/>
            <person name="Krivoruchko A.V."/>
            <person name="Barbe V."/>
            <person name="Fischer C."/>
        </authorList>
    </citation>
    <scope>NUCLEOTIDE SEQUENCE [LARGE SCALE GENOMIC DNA]</scope>
</reference>
<comment type="function">
    <text evidence="7">Key enzyme in folate metabolism. Catalyzes an essential reaction for de novo glycine and purine synthesis, and for DNA precursor synthesis.</text>
</comment>
<dbReference type="KEGG" id="rrz:CS378_21840"/>
<dbReference type="EC" id="1.5.1.3" evidence="3 7"/>
<evidence type="ECO:0000256" key="6">
    <source>
        <dbReference type="ARBA" id="ARBA00023002"/>
    </source>
</evidence>
<dbReference type="InterPro" id="IPR001796">
    <property type="entry name" value="DHFR_dom"/>
</dbReference>
<dbReference type="AlphaFoldDB" id="A0A098BR45"/>
<sequence>MTAAGDVVLIWAQDRAGGIGRDGAIPWHIPEDMAHFRAATRGKPVIMGRLTWESLPPRFRPLPGRRNIVVTRDPAWSDAGAEVAHGVPQALALAGDGDVCVIGGGQIYAQAVPHATQLVVTEVDLDTGADAFAPPIGSEWTAVDVGERQESGDGIGFRFVRYTRT</sequence>
<keyword evidence="5 7" id="KW-0521">NADP</keyword>
<dbReference type="PROSITE" id="PS00075">
    <property type="entry name" value="DHFR_1"/>
    <property type="match status" value="1"/>
</dbReference>
<dbReference type="SUPFAM" id="SSF53597">
    <property type="entry name" value="Dihydrofolate reductase-like"/>
    <property type="match status" value="1"/>
</dbReference>